<dbReference type="AlphaFoldDB" id="A0A2H0NAR0"/>
<dbReference type="InterPro" id="IPR013321">
    <property type="entry name" value="Arc_rbn_hlx_hlx"/>
</dbReference>
<proteinExistence type="predicted"/>
<comment type="caution">
    <text evidence="1">The sequence shown here is derived from an EMBL/GenBank/DDBJ whole genome shotgun (WGS) entry which is preliminary data.</text>
</comment>
<evidence type="ECO:0000313" key="2">
    <source>
        <dbReference type="Proteomes" id="UP000229893"/>
    </source>
</evidence>
<dbReference type="EMBL" id="PCWO01000005">
    <property type="protein sequence ID" value="PIR05186.1"/>
    <property type="molecule type" value="Genomic_DNA"/>
</dbReference>
<dbReference type="GO" id="GO:0006355">
    <property type="term" value="P:regulation of DNA-templated transcription"/>
    <property type="evidence" value="ECO:0007669"/>
    <property type="project" value="InterPro"/>
</dbReference>
<reference evidence="1 2" key="1">
    <citation type="submission" date="2017-09" db="EMBL/GenBank/DDBJ databases">
        <title>Depth-based differentiation of microbial function through sediment-hosted aquifers and enrichment of novel symbionts in the deep terrestrial subsurface.</title>
        <authorList>
            <person name="Probst A.J."/>
            <person name="Ladd B."/>
            <person name="Jarett J.K."/>
            <person name="Geller-Mcgrath D.E."/>
            <person name="Sieber C.M."/>
            <person name="Emerson J.B."/>
            <person name="Anantharaman K."/>
            <person name="Thomas B.C."/>
            <person name="Malmstrom R."/>
            <person name="Stieglmeier M."/>
            <person name="Klingl A."/>
            <person name="Woyke T."/>
            <person name="Ryan C.M."/>
            <person name="Banfield J.F."/>
        </authorList>
    </citation>
    <scope>NUCLEOTIDE SEQUENCE [LARGE SCALE GENOMIC DNA]</scope>
    <source>
        <strain evidence="1">CG11_big_fil_rev_8_21_14_0_20_35_14</strain>
    </source>
</reference>
<gene>
    <name evidence="1" type="ORF">COV57_00385</name>
</gene>
<evidence type="ECO:0008006" key="3">
    <source>
        <dbReference type="Google" id="ProtNLM"/>
    </source>
</evidence>
<dbReference type="Proteomes" id="UP000229893">
    <property type="component" value="Unassembled WGS sequence"/>
</dbReference>
<accession>A0A2H0NAR0</accession>
<name>A0A2H0NAR0_9BACT</name>
<evidence type="ECO:0000313" key="1">
    <source>
        <dbReference type="EMBL" id="PIR05186.1"/>
    </source>
</evidence>
<protein>
    <recommendedName>
        <fullName evidence="3">Type II toxin-antitoxin system antitoxin, RelB/DinJ family</fullName>
    </recommendedName>
</protein>
<dbReference type="Gene3D" id="1.10.1220.10">
    <property type="entry name" value="Met repressor-like"/>
    <property type="match status" value="1"/>
</dbReference>
<organism evidence="1 2">
    <name type="scientific">Candidatus Liptonbacteria bacterium CG11_big_fil_rev_8_21_14_0_20_35_14</name>
    <dbReference type="NCBI Taxonomy" id="1974634"/>
    <lineage>
        <taxon>Bacteria</taxon>
        <taxon>Candidatus Liptoniibacteriota</taxon>
    </lineage>
</organism>
<sequence>MEKTVLNIKTDKKVKTEAQETARELGLSLSTILNAYLKEFVRKKKVIFLVSPTPNKRLQKLFEKAKINTDEKNKNSVGPFNYKEAIRYLDEL</sequence>